<sequence length="90" mass="10032">MVSFSEISSNMTTPINLIPSLQALVKRLIWVFEWVGDGFDVVMILEWFVFIGLGFIVERLRGRGVRVIVITILGFLVSIAPARVVVVARG</sequence>
<feature type="transmembrane region" description="Helical" evidence="1">
    <location>
        <begin position="64"/>
        <end position="86"/>
    </location>
</feature>
<evidence type="ECO:0000313" key="2">
    <source>
        <dbReference type="EMBL" id="KAF7841949.1"/>
    </source>
</evidence>
<keyword evidence="1" id="KW-0472">Membrane</keyword>
<reference evidence="2" key="1">
    <citation type="submission" date="2020-09" db="EMBL/GenBank/DDBJ databases">
        <title>Genome-Enabled Discovery of Anthraquinone Biosynthesis in Senna tora.</title>
        <authorList>
            <person name="Kang S.-H."/>
            <person name="Pandey R.P."/>
            <person name="Lee C.-M."/>
            <person name="Sim J.-S."/>
            <person name="Jeong J.-T."/>
            <person name="Choi B.-S."/>
            <person name="Jung M."/>
            <person name="Ginzburg D."/>
            <person name="Zhao K."/>
            <person name="Won S.Y."/>
            <person name="Oh T.-J."/>
            <person name="Yu Y."/>
            <person name="Kim N.-H."/>
            <person name="Lee O.R."/>
            <person name="Lee T.-H."/>
            <person name="Bashyal P."/>
            <person name="Kim T.-S."/>
            <person name="Lee W.-H."/>
            <person name="Kawkins C."/>
            <person name="Kim C.-K."/>
            <person name="Kim J.S."/>
            <person name="Ahn B.O."/>
            <person name="Rhee S.Y."/>
            <person name="Sohng J.K."/>
        </authorList>
    </citation>
    <scope>NUCLEOTIDE SEQUENCE</scope>
    <source>
        <tissue evidence="2">Leaf</tissue>
    </source>
</reference>
<keyword evidence="1" id="KW-1133">Transmembrane helix</keyword>
<evidence type="ECO:0000313" key="3">
    <source>
        <dbReference type="Proteomes" id="UP000634136"/>
    </source>
</evidence>
<accession>A0A835CH41</accession>
<protein>
    <submittedName>
        <fullName evidence="2">Uncharacterized protein</fullName>
    </submittedName>
</protein>
<gene>
    <name evidence="2" type="ORF">G2W53_004247</name>
</gene>
<feature type="transmembrane region" description="Helical" evidence="1">
    <location>
        <begin position="38"/>
        <end position="57"/>
    </location>
</feature>
<keyword evidence="3" id="KW-1185">Reference proteome</keyword>
<dbReference type="EMBL" id="JAAIUW010000002">
    <property type="protein sequence ID" value="KAF7841949.1"/>
    <property type="molecule type" value="Genomic_DNA"/>
</dbReference>
<proteinExistence type="predicted"/>
<organism evidence="2 3">
    <name type="scientific">Senna tora</name>
    <dbReference type="NCBI Taxonomy" id="362788"/>
    <lineage>
        <taxon>Eukaryota</taxon>
        <taxon>Viridiplantae</taxon>
        <taxon>Streptophyta</taxon>
        <taxon>Embryophyta</taxon>
        <taxon>Tracheophyta</taxon>
        <taxon>Spermatophyta</taxon>
        <taxon>Magnoliopsida</taxon>
        <taxon>eudicotyledons</taxon>
        <taxon>Gunneridae</taxon>
        <taxon>Pentapetalae</taxon>
        <taxon>rosids</taxon>
        <taxon>fabids</taxon>
        <taxon>Fabales</taxon>
        <taxon>Fabaceae</taxon>
        <taxon>Caesalpinioideae</taxon>
        <taxon>Cassia clade</taxon>
        <taxon>Senna</taxon>
    </lineage>
</organism>
<name>A0A835CH41_9FABA</name>
<comment type="caution">
    <text evidence="2">The sequence shown here is derived from an EMBL/GenBank/DDBJ whole genome shotgun (WGS) entry which is preliminary data.</text>
</comment>
<dbReference type="Proteomes" id="UP000634136">
    <property type="component" value="Unassembled WGS sequence"/>
</dbReference>
<evidence type="ECO:0000256" key="1">
    <source>
        <dbReference type="SAM" id="Phobius"/>
    </source>
</evidence>
<dbReference type="AlphaFoldDB" id="A0A835CH41"/>
<keyword evidence="1" id="KW-0812">Transmembrane</keyword>